<accession>A0A2N8KJT2</accession>
<keyword evidence="2" id="KW-1185">Reference proteome</keyword>
<sequence>MKPDHPMGSGQLQPHNMASKRAKIYLQITSQLQGIARGILNFQEYGIMTAPRFSLEQPTLTFAGVFYPRDWVVLMFPTEAGGRQVVENLKTGGYSDEDVIYVDAKTILDNVRASIGDKDGFFPSGGY</sequence>
<organism evidence="1 2">
    <name type="scientific">Achromobacter pulmonis</name>
    <dbReference type="NCBI Taxonomy" id="1389932"/>
    <lineage>
        <taxon>Bacteria</taxon>
        <taxon>Pseudomonadati</taxon>
        <taxon>Pseudomonadota</taxon>
        <taxon>Betaproteobacteria</taxon>
        <taxon>Burkholderiales</taxon>
        <taxon>Alcaligenaceae</taxon>
        <taxon>Achromobacter</taxon>
    </lineage>
</organism>
<evidence type="ECO:0000313" key="2">
    <source>
        <dbReference type="Proteomes" id="UP000235994"/>
    </source>
</evidence>
<proteinExistence type="predicted"/>
<dbReference type="AlphaFoldDB" id="A0A2N8KJT2"/>
<name>A0A2N8KJT2_9BURK</name>
<evidence type="ECO:0000313" key="1">
    <source>
        <dbReference type="EMBL" id="PND33713.1"/>
    </source>
</evidence>
<gene>
    <name evidence="1" type="ORF">C1I89_14790</name>
</gene>
<reference evidence="1 2" key="1">
    <citation type="submission" date="2018-01" db="EMBL/GenBank/DDBJ databases">
        <title>The draft genome of an aniline degradation strain ANB-1.</title>
        <authorList>
            <person name="Zhang L."/>
            <person name="Jiang J."/>
        </authorList>
    </citation>
    <scope>NUCLEOTIDE SEQUENCE [LARGE SCALE GENOMIC DNA]</scope>
    <source>
        <strain evidence="1 2">ANB-1</strain>
    </source>
</reference>
<dbReference type="EMBL" id="POQS01000003">
    <property type="protein sequence ID" value="PND33713.1"/>
    <property type="molecule type" value="Genomic_DNA"/>
</dbReference>
<protein>
    <submittedName>
        <fullName evidence="1">Uncharacterized protein</fullName>
    </submittedName>
</protein>
<comment type="caution">
    <text evidence="1">The sequence shown here is derived from an EMBL/GenBank/DDBJ whole genome shotgun (WGS) entry which is preliminary data.</text>
</comment>
<dbReference type="Proteomes" id="UP000235994">
    <property type="component" value="Unassembled WGS sequence"/>
</dbReference>
<dbReference type="RefSeq" id="WP_102773468.1">
    <property type="nucleotide sequence ID" value="NZ_POQS01000003.1"/>
</dbReference>